<accession>A0AAN0M9X2</accession>
<gene>
    <name evidence="3" type="ORF">AABB31_21125</name>
</gene>
<dbReference type="AlphaFoldDB" id="A0AAN0M9X2"/>
<dbReference type="SUPFAM" id="SSF52833">
    <property type="entry name" value="Thioredoxin-like"/>
    <property type="match status" value="1"/>
</dbReference>
<dbReference type="Pfam" id="PF17171">
    <property type="entry name" value="GST_C_6"/>
    <property type="match status" value="1"/>
</dbReference>
<dbReference type="SFLD" id="SFLDG01180">
    <property type="entry name" value="SUF1"/>
    <property type="match status" value="1"/>
</dbReference>
<dbReference type="InterPro" id="IPR050931">
    <property type="entry name" value="Mito_Protein_Transport_Metaxin"/>
</dbReference>
<protein>
    <submittedName>
        <fullName evidence="3">Glutathione S-transferase family protein</fullName>
    </submittedName>
</protein>
<dbReference type="Gene3D" id="3.40.30.10">
    <property type="entry name" value="Glutaredoxin"/>
    <property type="match status" value="1"/>
</dbReference>
<dbReference type="KEGG" id="yrh:AABB31_21125"/>
<dbReference type="Proteomes" id="UP001470809">
    <property type="component" value="Chromosome"/>
</dbReference>
<dbReference type="SFLD" id="SFLDS00019">
    <property type="entry name" value="Glutathione_Transferase_(cytos"/>
    <property type="match status" value="1"/>
</dbReference>
<dbReference type="Pfam" id="PF17172">
    <property type="entry name" value="GST_N_4"/>
    <property type="match status" value="1"/>
</dbReference>
<reference evidence="3 4" key="2">
    <citation type="submission" date="2024-08" db="EMBL/GenBank/DDBJ databases">
        <title>Phylogenomic analyses of a clade within the roseobacter group suggest taxonomic reassignments of species of the genera Aestuariivita, Citreicella, Loktanella, Nautella, Pelagibaca, Ruegeria, Thalassobius, Thiobacimonas and Tropicibacter, and the proposal o.</title>
        <authorList>
            <person name="Jeon C.O."/>
        </authorList>
    </citation>
    <scope>NUCLEOTIDE SEQUENCE [LARGE SCALE GENOMIC DNA]</scope>
    <source>
        <strain evidence="3 4">SS1-5</strain>
    </source>
</reference>
<dbReference type="EMBL" id="CP151767">
    <property type="protein sequence ID" value="WZU67404.1"/>
    <property type="molecule type" value="Genomic_DNA"/>
</dbReference>
<dbReference type="GO" id="GO:0005737">
    <property type="term" value="C:cytoplasm"/>
    <property type="evidence" value="ECO:0007669"/>
    <property type="project" value="TreeGrafter"/>
</dbReference>
<evidence type="ECO:0000259" key="2">
    <source>
        <dbReference type="Pfam" id="PF17172"/>
    </source>
</evidence>
<dbReference type="InterPro" id="IPR026928">
    <property type="entry name" value="FAX/IsoI-like"/>
</dbReference>
<evidence type="ECO:0000313" key="4">
    <source>
        <dbReference type="Proteomes" id="UP001470809"/>
    </source>
</evidence>
<dbReference type="PANTHER" id="PTHR12289:SF41">
    <property type="entry name" value="FAILED AXON CONNECTIONS-RELATED"/>
    <property type="match status" value="1"/>
</dbReference>
<dbReference type="RefSeq" id="WP_342076715.1">
    <property type="nucleotide sequence ID" value="NZ_CP151767.2"/>
</dbReference>
<dbReference type="PANTHER" id="PTHR12289">
    <property type="entry name" value="METAXIN RELATED"/>
    <property type="match status" value="1"/>
</dbReference>
<feature type="domain" description="Metaxin glutathione S-transferase" evidence="1">
    <location>
        <begin position="166"/>
        <end position="225"/>
    </location>
</feature>
<proteinExistence type="predicted"/>
<feature type="domain" description="Thioredoxin-like fold" evidence="2">
    <location>
        <begin position="18"/>
        <end position="112"/>
    </location>
</feature>
<evidence type="ECO:0000313" key="3">
    <source>
        <dbReference type="EMBL" id="WZU67404.1"/>
    </source>
</evidence>
<evidence type="ECO:0000259" key="1">
    <source>
        <dbReference type="Pfam" id="PF17171"/>
    </source>
</evidence>
<sequence length="232" mass="25914">MITLITYQTGFGESSFSPFCVKAMWLLKAAGVPWEREDSNDPRKFPKAKLPAIRTEGQIIGDSHNIQAYLERGGADFWGPVAARDRAAGHALIRMAEEHMYFHVVLDRWGNDDFWPLIREAYFAAIPALLRKPITGRIRKNLLQGLSAQGLGRFTTEERMARLEPDLAAIAAFLDGRDYLLGDVPTLPDYSVAAMLSAGLAAPIQTPLRRRLQSDPALTSYVKRIRDRMDGA</sequence>
<reference evidence="4" key="1">
    <citation type="submission" date="2024-04" db="EMBL/GenBank/DDBJ databases">
        <title>Phylogenomic analyses of a clade within the roseobacter group suggest taxonomic reassignments of species of the genera Aestuariivita, Citreicella, Loktanella, Nautella, Pelagibaca, Ruegeria, Thalassobius, Thiobacimonas and Tropicibacter, and the proposal o.</title>
        <authorList>
            <person name="Jeon C.O."/>
        </authorList>
    </citation>
    <scope>NUCLEOTIDE SEQUENCE [LARGE SCALE GENOMIC DNA]</scope>
    <source>
        <strain evidence="4">SS1-5</strain>
    </source>
</reference>
<keyword evidence="4" id="KW-1185">Reference proteome</keyword>
<dbReference type="InterPro" id="IPR033468">
    <property type="entry name" value="Metaxin_GST"/>
</dbReference>
<dbReference type="SFLD" id="SFLDG01200">
    <property type="entry name" value="SUF1.1"/>
    <property type="match status" value="1"/>
</dbReference>
<dbReference type="InterPro" id="IPR036282">
    <property type="entry name" value="Glutathione-S-Trfase_C_sf"/>
</dbReference>
<organism evidence="3 4">
    <name type="scientific">Yoonia rhodophyticola</name>
    <dbReference type="NCBI Taxonomy" id="3137370"/>
    <lineage>
        <taxon>Bacteria</taxon>
        <taxon>Pseudomonadati</taxon>
        <taxon>Pseudomonadota</taxon>
        <taxon>Alphaproteobacteria</taxon>
        <taxon>Rhodobacterales</taxon>
        <taxon>Paracoccaceae</taxon>
        <taxon>Yoonia</taxon>
    </lineage>
</organism>
<dbReference type="Gene3D" id="1.20.1050.10">
    <property type="match status" value="1"/>
</dbReference>
<name>A0AAN0M9X2_9RHOB</name>
<dbReference type="SUPFAM" id="SSF47616">
    <property type="entry name" value="GST C-terminal domain-like"/>
    <property type="match status" value="1"/>
</dbReference>
<dbReference type="CDD" id="cd03054">
    <property type="entry name" value="GST_N_Metaxin"/>
    <property type="match status" value="1"/>
</dbReference>
<dbReference type="InterPro" id="IPR040079">
    <property type="entry name" value="Glutathione_S-Trfase"/>
</dbReference>
<dbReference type="InterPro" id="IPR012336">
    <property type="entry name" value="Thioredoxin-like_fold"/>
</dbReference>
<dbReference type="InterPro" id="IPR036249">
    <property type="entry name" value="Thioredoxin-like_sf"/>
</dbReference>